<dbReference type="EMBL" id="RCMV01000092">
    <property type="protein sequence ID" value="KAG3225135.1"/>
    <property type="molecule type" value="Genomic_DNA"/>
</dbReference>
<evidence type="ECO:0000313" key="3">
    <source>
        <dbReference type="EMBL" id="KAG2863944.1"/>
    </source>
</evidence>
<protein>
    <submittedName>
        <fullName evidence="8">Uncharacterized protein</fullName>
    </submittedName>
</protein>
<dbReference type="STRING" id="29920.A0A329SGS8"/>
<dbReference type="EMBL" id="RCMI01000109">
    <property type="protein sequence ID" value="KAG2933980.1"/>
    <property type="molecule type" value="Genomic_DNA"/>
</dbReference>
<reference evidence="8 9" key="1">
    <citation type="submission" date="2018-01" db="EMBL/GenBank/DDBJ databases">
        <title>Draft genome of the strawberry crown rot pathogen Phytophthora cactorum.</title>
        <authorList>
            <person name="Armitage A.D."/>
            <person name="Lysoe E."/>
            <person name="Nellist C.F."/>
            <person name="Harrison R.J."/>
            <person name="Brurberg M.B."/>
        </authorList>
    </citation>
    <scope>NUCLEOTIDE SEQUENCE [LARGE SCALE GENOMIC DNA]</scope>
    <source>
        <strain evidence="8 9">10300</strain>
    </source>
</reference>
<dbReference type="Proteomes" id="UP000697107">
    <property type="component" value="Unassembled WGS sequence"/>
</dbReference>
<name>A0A329SGS8_9STRA</name>
<dbReference type="OrthoDB" id="75869at2759"/>
<dbReference type="CDD" id="cd15489">
    <property type="entry name" value="PHD_SF"/>
    <property type="match status" value="1"/>
</dbReference>
<evidence type="ECO:0000313" key="5">
    <source>
        <dbReference type="EMBL" id="KAG2948260.1"/>
    </source>
</evidence>
<evidence type="ECO:0000256" key="1">
    <source>
        <dbReference type="SAM" id="Coils"/>
    </source>
</evidence>
<dbReference type="SUPFAM" id="SSF48452">
    <property type="entry name" value="TPR-like"/>
    <property type="match status" value="1"/>
</dbReference>
<dbReference type="VEuPathDB" id="FungiDB:PC110_g8395"/>
<dbReference type="Proteomes" id="UP000760860">
    <property type="component" value="Unassembled WGS sequence"/>
</dbReference>
<dbReference type="SUPFAM" id="SSF57903">
    <property type="entry name" value="FYVE/PHD zinc finger"/>
    <property type="match status" value="1"/>
</dbReference>
<accession>A0A329SGS8</accession>
<sequence>MGTLGVHAEDFRVGNLEASLYPDNAGDDDKQDRQQSAFDDGNVNVVQTKLFKRRRRATAVLDGDPERGLAPKCCDRCKSDLNGKLMVRCSTCTFRCHLYCFSPPLKQHPAFLIRRQQQNPQNHPNDSSPIWKCEKCEGTSVVFNVKSKPVGLPTKKQKSSTQKRKNDSQGPEIATLALQVASSIEEKVDTDSGWLQPVQPQWIENSRVVFDWYRFRREKAETLRCNETDPNENRNGVNDLVFYSKTYALMKKAAAIWRAHVMRRRQFRYQRELETKAMSFPDRSINVMHVGQPADKYTVKVTHEEVLDEEDVNLVGINHYVPYSRSRPRLPLLWKGEPPSALMCWTTGERAEIASVLEEIEERVCLAGEDFDAPLSKTEKAADFFTEADVEHVNGSAESNTERRELVKIYTAATIIQTMFIRRRLRRRRIDRANRRRRALEEAQRRAKARTSIALLRTCIQFIVVLMRMLGQARIKKEMILVLRDAAEETRVKSDVLLKEGKDDEAAKRLDRQRKFQLAEVRIRRFFVRRVHPYVKLKKHVMARRLQRFWKHKHFHHKWREAAIAAWIAHRNEACVRIQKVYRNFQVRSRFRVLIEEVARRKLRRTLTTWLFSRLAKKEAKRCAVYEAVQLTATEEYPLPENSTLDEILEKRGIDLYQQGDFWNSASILERLCQMRKGNLTLELQKTLAYSHHMTWYTSYDQFNLSRAYELYCAALRSSTPGKHVDPLVLQDFAIVMMHMEHFGDSLRLLAKLIEYFARQPQFPLWLLLAAVQLQQRGEWEQSVEYLTYLHDIPRPPYLERDILALVAMSYEQLAFAATKTSQERTSNAAFAKEAWRAALRQWNLDKINDERPSSAAARGNGRVLTSRQKWELLTNLGKRALEQGHYLLACRVYLYALDRAECDDQEKHSAWWNLADAFRHLGHLDLHLNAALRSQSNSTEDEELQKRWREVAEQQACSFQTDLKTLTVLQKLRQLSGNPK</sequence>
<dbReference type="PROSITE" id="PS50096">
    <property type="entry name" value="IQ"/>
    <property type="match status" value="1"/>
</dbReference>
<feature type="coiled-coil region" evidence="1">
    <location>
        <begin position="423"/>
        <end position="450"/>
    </location>
</feature>
<dbReference type="Proteomes" id="UP000774804">
    <property type="component" value="Unassembled WGS sequence"/>
</dbReference>
<keyword evidence="1" id="KW-0175">Coiled coil</keyword>
<evidence type="ECO:0000313" key="7">
    <source>
        <dbReference type="EMBL" id="KAG3225135.1"/>
    </source>
</evidence>
<dbReference type="InterPro" id="IPR013083">
    <property type="entry name" value="Znf_RING/FYVE/PHD"/>
</dbReference>
<dbReference type="EMBL" id="MJFZ01000173">
    <property type="protein sequence ID" value="RAW35316.1"/>
    <property type="molecule type" value="Genomic_DNA"/>
</dbReference>
<dbReference type="EMBL" id="RCMK01000114">
    <property type="protein sequence ID" value="KAG2948260.1"/>
    <property type="molecule type" value="Genomic_DNA"/>
</dbReference>
<dbReference type="Gene3D" id="1.25.40.10">
    <property type="entry name" value="Tetratricopeptide repeat domain"/>
    <property type="match status" value="1"/>
</dbReference>
<gene>
    <name evidence="8" type="ORF">PC110_g8395</name>
    <name evidence="3" type="ORF">PC113_g5017</name>
    <name evidence="4" type="ORF">PC115_g5298</name>
    <name evidence="5" type="ORF">PC117_g6150</name>
    <name evidence="6" type="ORF">PC118_g4433</name>
    <name evidence="7" type="ORF">PC129_g4229</name>
</gene>
<dbReference type="Proteomes" id="UP000736787">
    <property type="component" value="Unassembled WGS sequence"/>
</dbReference>
<dbReference type="Proteomes" id="UP000251314">
    <property type="component" value="Unassembled WGS sequence"/>
</dbReference>
<evidence type="ECO:0000256" key="2">
    <source>
        <dbReference type="SAM" id="MobiDB-lite"/>
    </source>
</evidence>
<dbReference type="Gene3D" id="3.30.40.10">
    <property type="entry name" value="Zinc/RING finger domain, C3HC4 (zinc finger)"/>
    <property type="match status" value="1"/>
</dbReference>
<dbReference type="EMBL" id="RCMG01000092">
    <property type="protein sequence ID" value="KAG2863944.1"/>
    <property type="molecule type" value="Genomic_DNA"/>
</dbReference>
<proteinExistence type="predicted"/>
<dbReference type="InterPro" id="IPR011990">
    <property type="entry name" value="TPR-like_helical_dom_sf"/>
</dbReference>
<dbReference type="Proteomes" id="UP000735874">
    <property type="component" value="Unassembled WGS sequence"/>
</dbReference>
<keyword evidence="9" id="KW-1185">Reference proteome</keyword>
<dbReference type="InterPro" id="IPR011011">
    <property type="entry name" value="Znf_FYVE_PHD"/>
</dbReference>
<dbReference type="AlphaFoldDB" id="A0A329SGS8"/>
<evidence type="ECO:0000313" key="4">
    <source>
        <dbReference type="EMBL" id="KAG2933980.1"/>
    </source>
</evidence>
<reference evidence="3" key="2">
    <citation type="submission" date="2018-10" db="EMBL/GenBank/DDBJ databases">
        <title>Effector identification in a new, highly contiguous assembly of the strawberry crown rot pathogen Phytophthora cactorum.</title>
        <authorList>
            <person name="Armitage A.D."/>
            <person name="Nellist C.F."/>
            <person name="Bates H."/>
            <person name="Vickerstaff R.J."/>
            <person name="Harrison R.J."/>
        </authorList>
    </citation>
    <scope>NUCLEOTIDE SEQUENCE</scope>
    <source>
        <strain evidence="3">15-7</strain>
        <strain evidence="4">4032</strain>
        <strain evidence="5">4040</strain>
        <strain evidence="6">P415</strain>
        <strain evidence="7">P421</strain>
    </source>
</reference>
<organism evidence="8 9">
    <name type="scientific">Phytophthora cactorum</name>
    <dbReference type="NCBI Taxonomy" id="29920"/>
    <lineage>
        <taxon>Eukaryota</taxon>
        <taxon>Sar</taxon>
        <taxon>Stramenopiles</taxon>
        <taxon>Oomycota</taxon>
        <taxon>Peronosporomycetes</taxon>
        <taxon>Peronosporales</taxon>
        <taxon>Peronosporaceae</taxon>
        <taxon>Phytophthora</taxon>
    </lineage>
</organism>
<dbReference type="EMBL" id="RCML01000083">
    <property type="protein sequence ID" value="KAG2992676.1"/>
    <property type="molecule type" value="Genomic_DNA"/>
</dbReference>
<comment type="caution">
    <text evidence="8">The sequence shown here is derived from an EMBL/GenBank/DDBJ whole genome shotgun (WGS) entry which is preliminary data.</text>
</comment>
<feature type="region of interest" description="Disordered" evidence="2">
    <location>
        <begin position="150"/>
        <end position="172"/>
    </location>
</feature>
<evidence type="ECO:0000313" key="8">
    <source>
        <dbReference type="EMBL" id="RAW35316.1"/>
    </source>
</evidence>
<evidence type="ECO:0000313" key="6">
    <source>
        <dbReference type="EMBL" id="KAG2992676.1"/>
    </source>
</evidence>
<evidence type="ECO:0000313" key="9">
    <source>
        <dbReference type="Proteomes" id="UP000251314"/>
    </source>
</evidence>